<dbReference type="Proteomes" id="UP000468928">
    <property type="component" value="Unassembled WGS sequence"/>
</dbReference>
<dbReference type="InterPro" id="IPR039708">
    <property type="entry name" value="MT1774/Rv1733c-like"/>
</dbReference>
<dbReference type="AlphaFoldDB" id="A0A6P1CYS5"/>
<evidence type="ECO:0000313" key="3">
    <source>
        <dbReference type="EMBL" id="NEW55030.1"/>
    </source>
</evidence>
<dbReference type="PANTHER" id="PTHR42305:SF1">
    <property type="entry name" value="MEMBRANE PROTEIN RV1733C-RELATED"/>
    <property type="match status" value="1"/>
</dbReference>
<feature type="transmembrane region" description="Helical" evidence="1">
    <location>
        <begin position="63"/>
        <end position="88"/>
    </location>
</feature>
<keyword evidence="5" id="KW-1185">Reference proteome</keyword>
<protein>
    <recommendedName>
        <fullName evidence="6">Transmembrane protein</fullName>
    </recommendedName>
</protein>
<dbReference type="EMBL" id="JAAGUX010000006">
    <property type="protein sequence ID" value="NEW55030.1"/>
    <property type="molecule type" value="Genomic_DNA"/>
</dbReference>
<name>A0A6P1CYS5_9NOCA</name>
<organism evidence="2 4">
    <name type="scientific">Nocardia cyriacigeorgica</name>
    <dbReference type="NCBI Taxonomy" id="135487"/>
    <lineage>
        <taxon>Bacteria</taxon>
        <taxon>Bacillati</taxon>
        <taxon>Actinomycetota</taxon>
        <taxon>Actinomycetes</taxon>
        <taxon>Mycobacteriales</taxon>
        <taxon>Nocardiaceae</taxon>
        <taxon>Nocardia</taxon>
    </lineage>
</organism>
<reference evidence="4 5" key="1">
    <citation type="submission" date="2020-01" db="EMBL/GenBank/DDBJ databases">
        <title>Genetics and antimicrobial susceptibilities of Nocardia species isolated from the soil; a comparison with species isolated from humans.</title>
        <authorList>
            <person name="Carrasco G."/>
            <person name="Monzon S."/>
            <person name="Sansegundo M."/>
            <person name="Garcia E."/>
            <person name="Garrido N."/>
            <person name="Medina M.J."/>
            <person name="Villalon P."/>
            <person name="Ramirez-Arocha A.C."/>
            <person name="Jimenez P."/>
            <person name="Cuesta I."/>
            <person name="Valdezate S."/>
        </authorList>
    </citation>
    <scope>NUCLEOTIDE SEQUENCE [LARGE SCALE GENOMIC DNA]</scope>
    <source>
        <strain evidence="2 4">CNM20110639</strain>
        <strain evidence="3 5">CNM20110649</strain>
    </source>
</reference>
<dbReference type="RefSeq" id="WP_163821938.1">
    <property type="nucleotide sequence ID" value="NZ_JAAGUX010000006.1"/>
</dbReference>
<evidence type="ECO:0000313" key="2">
    <source>
        <dbReference type="EMBL" id="NEW43276.1"/>
    </source>
</evidence>
<evidence type="ECO:0000256" key="1">
    <source>
        <dbReference type="SAM" id="Phobius"/>
    </source>
</evidence>
<evidence type="ECO:0000313" key="4">
    <source>
        <dbReference type="Proteomes" id="UP000468928"/>
    </source>
</evidence>
<evidence type="ECO:0008006" key="6">
    <source>
        <dbReference type="Google" id="ProtNLM"/>
    </source>
</evidence>
<sequence length="224" mass="24530">MTFVPVDRTGRRGKLEQEGLPFERGLAMAGVEDAQTRAGAPMWSWMRPWNPNPLLRSSDRAECLLLVVVAIAVMLALPLALTIGTQIYTDDAARVRAEHARATSIDATVLTEPEWTEAHDFEAQVRWKTGDRAVTAVVAVPRRTDVGDQVPVWVDHDGALTEAPRNPVTAAFAGIGATILIWTATCLLGVGLLRGASILSGRRHAKQWEREWVLFDKPVTGDMS</sequence>
<keyword evidence="1" id="KW-1133">Transmembrane helix</keyword>
<keyword evidence="1" id="KW-0472">Membrane</keyword>
<dbReference type="PANTHER" id="PTHR42305">
    <property type="entry name" value="MEMBRANE PROTEIN RV1733C-RELATED"/>
    <property type="match status" value="1"/>
</dbReference>
<gene>
    <name evidence="2" type="ORF">GV789_02200</name>
    <name evidence="3" type="ORF">GV794_05030</name>
</gene>
<keyword evidence="1" id="KW-0812">Transmembrane</keyword>
<comment type="caution">
    <text evidence="2">The sequence shown here is derived from an EMBL/GenBank/DDBJ whole genome shotgun (WGS) entry which is preliminary data.</text>
</comment>
<evidence type="ECO:0000313" key="5">
    <source>
        <dbReference type="Proteomes" id="UP000470876"/>
    </source>
</evidence>
<proteinExistence type="predicted"/>
<dbReference type="Proteomes" id="UP000470876">
    <property type="component" value="Unassembled WGS sequence"/>
</dbReference>
<accession>A0A6P1CYS5</accession>
<feature type="transmembrane region" description="Helical" evidence="1">
    <location>
        <begin position="170"/>
        <end position="193"/>
    </location>
</feature>
<dbReference type="EMBL" id="JAAGUZ010000004">
    <property type="protein sequence ID" value="NEW43276.1"/>
    <property type="molecule type" value="Genomic_DNA"/>
</dbReference>